<proteinExistence type="predicted"/>
<reference evidence="2 5" key="2">
    <citation type="journal article" date="2019" name="Emerg. Microbes Infect.">
        <title>Comprehensive subspecies identification of 175 nontuberculous mycobacteria species based on 7547 genomic profiles.</title>
        <authorList>
            <person name="Matsumoto Y."/>
            <person name="Kinjo T."/>
            <person name="Motooka D."/>
            <person name="Nabeya D."/>
            <person name="Jung N."/>
            <person name="Uechi K."/>
            <person name="Horii T."/>
            <person name="Iida T."/>
            <person name="Fujita J."/>
            <person name="Nakamura S."/>
        </authorList>
    </citation>
    <scope>NUCLEOTIDE SEQUENCE [LARGE SCALE GENOMIC DNA]</scope>
    <source>
        <strain evidence="2 5">JCM 6377</strain>
    </source>
</reference>
<protein>
    <submittedName>
        <fullName evidence="3">Uncharacterized protein</fullName>
    </submittedName>
</protein>
<name>A0A2A7N4P3_MYCAG</name>
<evidence type="ECO:0000313" key="4">
    <source>
        <dbReference type="Proteomes" id="UP000220914"/>
    </source>
</evidence>
<dbReference type="OrthoDB" id="4762392at2"/>
<organism evidence="3 4">
    <name type="scientific">Mycolicibacterium agri</name>
    <name type="common">Mycobacterium agri</name>
    <dbReference type="NCBI Taxonomy" id="36811"/>
    <lineage>
        <taxon>Bacteria</taxon>
        <taxon>Bacillati</taxon>
        <taxon>Actinomycetota</taxon>
        <taxon>Actinomycetes</taxon>
        <taxon>Mycobacteriales</taxon>
        <taxon>Mycobacteriaceae</taxon>
        <taxon>Mycolicibacterium</taxon>
    </lineage>
</organism>
<dbReference type="Proteomes" id="UP000220914">
    <property type="component" value="Unassembled WGS sequence"/>
</dbReference>
<dbReference type="RefSeq" id="WP_097940357.1">
    <property type="nucleotide sequence ID" value="NZ_BLKS01000001.1"/>
</dbReference>
<reference evidence="2" key="3">
    <citation type="submission" date="2020-02" db="EMBL/GenBank/DDBJ databases">
        <authorList>
            <person name="Matsumoto Y."/>
            <person name="Motooka D."/>
            <person name="Nakamura S."/>
        </authorList>
    </citation>
    <scope>NUCLEOTIDE SEQUENCE</scope>
    <source>
        <strain evidence="2">JCM 6377</strain>
    </source>
</reference>
<evidence type="ECO:0000256" key="1">
    <source>
        <dbReference type="SAM" id="MobiDB-lite"/>
    </source>
</evidence>
<dbReference type="InterPro" id="IPR006311">
    <property type="entry name" value="TAT_signal"/>
</dbReference>
<sequence>MYIREIADSAVSFTASRRKAILSIAVASSAIGALSLLAPPPAQALPRCNQFGFPGDVLLRQTNGWSVAFSSTGTTASGPAHATGDSGATMDGTVSGSIFKNRRVNLVIKWNGGPTGEYTGQVGDDYHISGDTAGGGTQSKFRSVFPISCLIPAAAEPPLEGPLPAEPAPAPPPPPRAPLPPDSMSKSVVVNQDTDVYNIPDGDNGTVIGVLDGGEGQRVGLYGCDENGWCRISFKDGPNGKGFVWGEHLERPGQ</sequence>
<dbReference type="AlphaFoldDB" id="A0A2A7N4P3"/>
<reference evidence="3 4" key="1">
    <citation type="submission" date="2017-10" db="EMBL/GenBank/DDBJ databases">
        <title>The new phylogeny of genus Mycobacterium.</title>
        <authorList>
            <person name="Tortoli E."/>
            <person name="Trovato A."/>
            <person name="Cirillo D.M."/>
        </authorList>
    </citation>
    <scope>NUCLEOTIDE SEQUENCE [LARGE SCALE GENOMIC DNA]</scope>
    <source>
        <strain evidence="3 4">CCUG37673</strain>
    </source>
</reference>
<comment type="caution">
    <text evidence="3">The sequence shown here is derived from an EMBL/GenBank/DDBJ whole genome shotgun (WGS) entry which is preliminary data.</text>
</comment>
<dbReference type="EMBL" id="PDCP01000018">
    <property type="protein sequence ID" value="PEG38733.1"/>
    <property type="molecule type" value="Genomic_DNA"/>
</dbReference>
<dbReference type="EMBL" id="BLKS01000001">
    <property type="protein sequence ID" value="GFG53419.1"/>
    <property type="molecule type" value="Genomic_DNA"/>
</dbReference>
<dbReference type="Proteomes" id="UP000465302">
    <property type="component" value="Unassembled WGS sequence"/>
</dbReference>
<dbReference type="PROSITE" id="PS51318">
    <property type="entry name" value="TAT"/>
    <property type="match status" value="1"/>
</dbReference>
<evidence type="ECO:0000313" key="2">
    <source>
        <dbReference type="EMBL" id="GFG53419.1"/>
    </source>
</evidence>
<feature type="region of interest" description="Disordered" evidence="1">
    <location>
        <begin position="158"/>
        <end position="184"/>
    </location>
</feature>
<feature type="compositionally biased region" description="Pro residues" evidence="1">
    <location>
        <begin position="159"/>
        <end position="181"/>
    </location>
</feature>
<evidence type="ECO:0000313" key="3">
    <source>
        <dbReference type="EMBL" id="PEG38733.1"/>
    </source>
</evidence>
<accession>A0A2A7N4P3</accession>
<gene>
    <name evidence="3" type="ORF">CQY20_12235</name>
    <name evidence="2" type="ORF">MAGR_48600</name>
</gene>
<keyword evidence="4" id="KW-1185">Reference proteome</keyword>
<evidence type="ECO:0000313" key="5">
    <source>
        <dbReference type="Proteomes" id="UP000465302"/>
    </source>
</evidence>